<protein>
    <submittedName>
        <fullName evidence="1">Uncharacterized protein</fullName>
    </submittedName>
</protein>
<name>A0A2P2Q4R2_RHIMU</name>
<accession>A0A2P2Q4R2</accession>
<reference evidence="1" key="1">
    <citation type="submission" date="2018-02" db="EMBL/GenBank/DDBJ databases">
        <title>Rhizophora mucronata_Transcriptome.</title>
        <authorList>
            <person name="Meera S.P."/>
            <person name="Sreeshan A."/>
            <person name="Augustine A."/>
        </authorList>
    </citation>
    <scope>NUCLEOTIDE SEQUENCE</scope>
    <source>
        <tissue evidence="1">Leaf</tissue>
    </source>
</reference>
<evidence type="ECO:0000313" key="1">
    <source>
        <dbReference type="EMBL" id="MBX61973.1"/>
    </source>
</evidence>
<sequence>MLLSYSVFHVGETPTCNSTLTKGQLCYCCS</sequence>
<proteinExistence type="predicted"/>
<dbReference type="AlphaFoldDB" id="A0A2P2Q4R2"/>
<organism evidence="1">
    <name type="scientific">Rhizophora mucronata</name>
    <name type="common">Asiatic mangrove</name>
    <dbReference type="NCBI Taxonomy" id="61149"/>
    <lineage>
        <taxon>Eukaryota</taxon>
        <taxon>Viridiplantae</taxon>
        <taxon>Streptophyta</taxon>
        <taxon>Embryophyta</taxon>
        <taxon>Tracheophyta</taxon>
        <taxon>Spermatophyta</taxon>
        <taxon>Magnoliopsida</taxon>
        <taxon>eudicotyledons</taxon>
        <taxon>Gunneridae</taxon>
        <taxon>Pentapetalae</taxon>
        <taxon>rosids</taxon>
        <taxon>fabids</taxon>
        <taxon>Malpighiales</taxon>
        <taxon>Rhizophoraceae</taxon>
        <taxon>Rhizophora</taxon>
    </lineage>
</organism>
<dbReference type="EMBL" id="GGEC01081489">
    <property type="protein sequence ID" value="MBX61973.1"/>
    <property type="molecule type" value="Transcribed_RNA"/>
</dbReference>